<dbReference type="AlphaFoldDB" id="A0A485KKG0"/>
<name>A0A485KKG0_9STRA</name>
<feature type="domain" description="PDZ" evidence="2">
    <location>
        <begin position="48"/>
        <end position="118"/>
    </location>
</feature>
<protein>
    <submittedName>
        <fullName evidence="4">Aste57867_8498 protein</fullName>
    </submittedName>
</protein>
<dbReference type="PROSITE" id="PS50106">
    <property type="entry name" value="PDZ"/>
    <property type="match status" value="1"/>
</dbReference>
<sequence length="191" mass="20291">MATSTRFNPVSLDLMSPPSKHHPSSSWDKVSNTSSDDDAAYDLIWTGGNLGVAFIDSPAVCVSRITGKGAPIGLDSVRPGDLLVSINEMDTRALSLRAVLKLLNECAMPATLHLERPNNQQPASPAGISVRLPQRLPFSPSSGTYSPTVTSPKNSNGPERSPLAHRPAAQWSKSPLQSPANNNGPRLSSPF</sequence>
<evidence type="ECO:0000313" key="4">
    <source>
        <dbReference type="EMBL" id="VFT85384.1"/>
    </source>
</evidence>
<accession>A0A485KKG0</accession>
<dbReference type="Gene3D" id="2.30.42.10">
    <property type="match status" value="1"/>
</dbReference>
<organism evidence="4 5">
    <name type="scientific">Aphanomyces stellatus</name>
    <dbReference type="NCBI Taxonomy" id="120398"/>
    <lineage>
        <taxon>Eukaryota</taxon>
        <taxon>Sar</taxon>
        <taxon>Stramenopiles</taxon>
        <taxon>Oomycota</taxon>
        <taxon>Saprolegniomycetes</taxon>
        <taxon>Saprolegniales</taxon>
        <taxon>Verrucalvaceae</taxon>
        <taxon>Aphanomyces</taxon>
    </lineage>
</organism>
<evidence type="ECO:0000313" key="3">
    <source>
        <dbReference type="EMBL" id="KAF0701052.1"/>
    </source>
</evidence>
<dbReference type="EMBL" id="CAADRA010005124">
    <property type="protein sequence ID" value="VFT85384.1"/>
    <property type="molecule type" value="Genomic_DNA"/>
</dbReference>
<feature type="compositionally biased region" description="Polar residues" evidence="1">
    <location>
        <begin position="139"/>
        <end position="158"/>
    </location>
</feature>
<proteinExistence type="predicted"/>
<dbReference type="InterPro" id="IPR036034">
    <property type="entry name" value="PDZ_sf"/>
</dbReference>
<reference evidence="4 5" key="1">
    <citation type="submission" date="2019-03" db="EMBL/GenBank/DDBJ databases">
        <authorList>
            <person name="Gaulin E."/>
            <person name="Dumas B."/>
        </authorList>
    </citation>
    <scope>NUCLEOTIDE SEQUENCE [LARGE SCALE GENOMIC DNA]</scope>
    <source>
        <strain evidence="4">CBS 568.67</strain>
    </source>
</reference>
<reference evidence="3" key="2">
    <citation type="submission" date="2019-06" db="EMBL/GenBank/DDBJ databases">
        <title>Genomics analysis of Aphanomyces spp. identifies a new class of oomycete effector associated with host adaptation.</title>
        <authorList>
            <person name="Gaulin E."/>
        </authorList>
    </citation>
    <scope>NUCLEOTIDE SEQUENCE</scope>
    <source>
        <strain evidence="3">CBS 578.67</strain>
    </source>
</reference>
<dbReference type="Proteomes" id="UP000332933">
    <property type="component" value="Unassembled WGS sequence"/>
</dbReference>
<feature type="region of interest" description="Disordered" evidence="1">
    <location>
        <begin position="1"/>
        <end position="32"/>
    </location>
</feature>
<dbReference type="InterPro" id="IPR001478">
    <property type="entry name" value="PDZ"/>
</dbReference>
<dbReference type="SMART" id="SM00228">
    <property type="entry name" value="PDZ"/>
    <property type="match status" value="1"/>
</dbReference>
<keyword evidence="5" id="KW-1185">Reference proteome</keyword>
<dbReference type="EMBL" id="VJMH01005103">
    <property type="protein sequence ID" value="KAF0701052.1"/>
    <property type="molecule type" value="Genomic_DNA"/>
</dbReference>
<evidence type="ECO:0000313" key="5">
    <source>
        <dbReference type="Proteomes" id="UP000332933"/>
    </source>
</evidence>
<dbReference type="OrthoDB" id="167111at2759"/>
<dbReference type="SUPFAM" id="SSF50156">
    <property type="entry name" value="PDZ domain-like"/>
    <property type="match status" value="1"/>
</dbReference>
<evidence type="ECO:0000259" key="2">
    <source>
        <dbReference type="PROSITE" id="PS50106"/>
    </source>
</evidence>
<evidence type="ECO:0000256" key="1">
    <source>
        <dbReference type="SAM" id="MobiDB-lite"/>
    </source>
</evidence>
<feature type="region of interest" description="Disordered" evidence="1">
    <location>
        <begin position="137"/>
        <end position="191"/>
    </location>
</feature>
<feature type="compositionally biased region" description="Polar residues" evidence="1">
    <location>
        <begin position="171"/>
        <end position="191"/>
    </location>
</feature>
<gene>
    <name evidence="4" type="primary">Aste57867_8498</name>
    <name evidence="3" type="ORF">As57867_008466</name>
    <name evidence="4" type="ORF">ASTE57867_8498</name>
</gene>